<dbReference type="Gene3D" id="3.90.1600.10">
    <property type="entry name" value="Palm domain of DNA polymerase"/>
    <property type="match status" value="1"/>
</dbReference>
<accession>A0A7X9DL59</accession>
<name>A0A7X9DL59_UNCKA</name>
<protein>
    <submittedName>
        <fullName evidence="1">Uncharacterized protein</fullName>
    </submittedName>
</protein>
<dbReference type="InterPro" id="IPR043502">
    <property type="entry name" value="DNA/RNA_pol_sf"/>
</dbReference>
<dbReference type="SUPFAM" id="SSF56672">
    <property type="entry name" value="DNA/RNA polymerases"/>
    <property type="match status" value="1"/>
</dbReference>
<evidence type="ECO:0000313" key="1">
    <source>
        <dbReference type="EMBL" id="NMB70505.1"/>
    </source>
</evidence>
<dbReference type="AlphaFoldDB" id="A0A7X9DL59"/>
<dbReference type="Proteomes" id="UP000526033">
    <property type="component" value="Unassembled WGS sequence"/>
</dbReference>
<reference evidence="1 2" key="1">
    <citation type="journal article" date="2020" name="Biotechnol. Biofuels">
        <title>New insights from the biogas microbiome by comprehensive genome-resolved metagenomics of nearly 1600 species originating from multiple anaerobic digesters.</title>
        <authorList>
            <person name="Campanaro S."/>
            <person name="Treu L."/>
            <person name="Rodriguez-R L.M."/>
            <person name="Kovalovszki A."/>
            <person name="Ziels R.M."/>
            <person name="Maus I."/>
            <person name="Zhu X."/>
            <person name="Kougias P.G."/>
            <person name="Basile A."/>
            <person name="Luo G."/>
            <person name="Schluter A."/>
            <person name="Konstantinidis K.T."/>
            <person name="Angelidaki I."/>
        </authorList>
    </citation>
    <scope>NUCLEOTIDE SEQUENCE [LARGE SCALE GENOMIC DNA]</scope>
    <source>
        <strain evidence="1">AS27yjCOA_165</strain>
    </source>
</reference>
<comment type="caution">
    <text evidence="1">The sequence shown here is derived from an EMBL/GenBank/DDBJ whole genome shotgun (WGS) entry which is preliminary data.</text>
</comment>
<sequence>MVKCGYTSRNIPSAEFYEKVYHDRLKAKKEGDKKTANTLKLCLNTTYGAMLNKYNPLYDPLMGRSVCISGQLFLTELVMAYLRDCKTIKIINFNTDGVMFSIDEDEMPKIYAINEEWQQRTGFELEEDKIKKIIQKDVNNYIMVPIGELYDKDGKPRWKVKGGYLTYGISAAGAWNINNNAVIVKKALAEYFVKGIPVEKTINECNDIFEFQFIAKAGTKYKEAYHLVNGEKIPVQKVNRVYASKNPIYGKLHKVKASDDSEAKIESLPDHCIIDNDNKLTIDDVDKQFYIEMAHKRINDFLGIKPIEEKKVRKKSMATKKTTETPTSEGMTFLQKLHYLQEFMGDFSWEKDGINRYQSYKYISEKQYKANFKTALKKAGLIWKMETLNYEYIPDVSDKMHMVICNFKGQIIDPETGEREEYLFSGSGADNGDKALYKAVTGGLKYFLAANFNVAEDNDPESDVDEVPKTTYTPPEKREEIKENLLDKAGPATKMQITSLKNALKKLREVDPSQEEFIAKIAEKTENFTHISKESCEKIMIKVGEMIEAAKNGEKEDENA</sequence>
<gene>
    <name evidence="1" type="ORF">GYA27_04940</name>
</gene>
<dbReference type="InterPro" id="IPR023211">
    <property type="entry name" value="DNA_pol_palm_dom_sf"/>
</dbReference>
<proteinExistence type="predicted"/>
<organism evidence="1 2">
    <name type="scientific">candidate division WWE3 bacterium</name>
    <dbReference type="NCBI Taxonomy" id="2053526"/>
    <lineage>
        <taxon>Bacteria</taxon>
        <taxon>Katanobacteria</taxon>
    </lineage>
</organism>
<dbReference type="EMBL" id="JAAZNL010000068">
    <property type="protein sequence ID" value="NMB70505.1"/>
    <property type="molecule type" value="Genomic_DNA"/>
</dbReference>
<evidence type="ECO:0000313" key="2">
    <source>
        <dbReference type="Proteomes" id="UP000526033"/>
    </source>
</evidence>